<organism evidence="1 2">
    <name type="scientific">Chitinophaga varians</name>
    <dbReference type="NCBI Taxonomy" id="2202339"/>
    <lineage>
        <taxon>Bacteria</taxon>
        <taxon>Pseudomonadati</taxon>
        <taxon>Bacteroidota</taxon>
        <taxon>Chitinophagia</taxon>
        <taxon>Chitinophagales</taxon>
        <taxon>Chitinophagaceae</taxon>
        <taxon>Chitinophaga</taxon>
    </lineage>
</organism>
<dbReference type="AlphaFoldDB" id="A0A847S2V0"/>
<gene>
    <name evidence="1" type="ORF">HGH92_25850</name>
</gene>
<dbReference type="EMBL" id="JABAIA010000003">
    <property type="protein sequence ID" value="NLR67755.1"/>
    <property type="molecule type" value="Genomic_DNA"/>
</dbReference>
<evidence type="ECO:0000313" key="2">
    <source>
        <dbReference type="Proteomes" id="UP000570474"/>
    </source>
</evidence>
<name>A0A847S2V0_9BACT</name>
<sequence length="45" mass="4954">MSFWESGIVSCEKEDITIIVNTSSNGNPGIWTTGAVSYNIINFRT</sequence>
<proteinExistence type="predicted"/>
<keyword evidence="2" id="KW-1185">Reference proteome</keyword>
<protein>
    <submittedName>
        <fullName evidence="1">Uncharacterized protein</fullName>
    </submittedName>
</protein>
<dbReference type="Proteomes" id="UP000570474">
    <property type="component" value="Unassembled WGS sequence"/>
</dbReference>
<evidence type="ECO:0000313" key="1">
    <source>
        <dbReference type="EMBL" id="NLR67755.1"/>
    </source>
</evidence>
<reference evidence="1 2" key="1">
    <citation type="submission" date="2020-04" db="EMBL/GenBank/DDBJ databases">
        <authorList>
            <person name="Yin C."/>
        </authorList>
    </citation>
    <scope>NUCLEOTIDE SEQUENCE [LARGE SCALE GENOMIC DNA]</scope>
    <source>
        <strain evidence="1 2">Ae27</strain>
    </source>
</reference>
<accession>A0A847S2V0</accession>
<comment type="caution">
    <text evidence="1">The sequence shown here is derived from an EMBL/GenBank/DDBJ whole genome shotgun (WGS) entry which is preliminary data.</text>
</comment>
<dbReference type="RefSeq" id="WP_168873699.1">
    <property type="nucleotide sequence ID" value="NZ_JABAIA010000003.1"/>
</dbReference>